<dbReference type="AlphaFoldDB" id="A0A8H4FL05"/>
<reference evidence="1" key="2">
    <citation type="submission" date="2020-03" db="EMBL/GenBank/DDBJ databases">
        <authorList>
            <person name="Fu F.-F."/>
            <person name="Chen J."/>
        </authorList>
    </citation>
    <scope>NUCLEOTIDE SEQUENCE</scope>
    <source>
        <strain evidence="1">Lc1</strain>
    </source>
</reference>
<comment type="caution">
    <text evidence="1">The sequence shown here is derived from an EMBL/GenBank/DDBJ whole genome shotgun (WGS) entry which is preliminary data.</text>
</comment>
<sequence>MLSAGALLTPAVPPAPSARTAAALAVPGPPVDCRTPCPPTPTTTSALSVAKWLSDTSSCTYTFLWEICAAKQVLSWLSMLVGGP</sequence>
<dbReference type="Proteomes" id="UP000613401">
    <property type="component" value="Unassembled WGS sequence"/>
</dbReference>
<gene>
    <name evidence="1" type="ORF">GCG54_00013659</name>
</gene>
<evidence type="ECO:0000313" key="1">
    <source>
        <dbReference type="EMBL" id="KAF3805985.1"/>
    </source>
</evidence>
<accession>A0A8H4FL05</accession>
<reference evidence="1" key="1">
    <citation type="journal article" date="2020" name="Phytopathology">
        <title>Genome sequence and comparative analysis of Colletotrichum gloeosporioides isolated from Liriodendron leaves.</title>
        <authorList>
            <person name="Fu F.F."/>
            <person name="Hao Z."/>
            <person name="Wang P."/>
            <person name="Lu Y."/>
            <person name="Xue L.J."/>
            <person name="Wei G."/>
            <person name="Tian Y."/>
            <person name="Baishi H."/>
            <person name="Xu H."/>
            <person name="Shi J."/>
            <person name="Cheng T."/>
            <person name="Wang G."/>
            <person name="Yi Y."/>
            <person name="Chen J."/>
        </authorList>
    </citation>
    <scope>NUCLEOTIDE SEQUENCE</scope>
    <source>
        <strain evidence="1">Lc1</strain>
    </source>
</reference>
<protein>
    <submittedName>
        <fullName evidence="1">Uncharacterized protein</fullName>
    </submittedName>
</protein>
<name>A0A8H4FL05_COLGL</name>
<evidence type="ECO:0000313" key="2">
    <source>
        <dbReference type="Proteomes" id="UP000613401"/>
    </source>
</evidence>
<keyword evidence="2" id="KW-1185">Reference proteome</keyword>
<proteinExistence type="predicted"/>
<dbReference type="EMBL" id="WVTB01000038">
    <property type="protein sequence ID" value="KAF3805985.1"/>
    <property type="molecule type" value="Genomic_DNA"/>
</dbReference>
<organism evidence="1 2">
    <name type="scientific">Colletotrichum gloeosporioides</name>
    <name type="common">Anthracnose fungus</name>
    <name type="synonym">Glomerella cingulata</name>
    <dbReference type="NCBI Taxonomy" id="474922"/>
    <lineage>
        <taxon>Eukaryota</taxon>
        <taxon>Fungi</taxon>
        <taxon>Dikarya</taxon>
        <taxon>Ascomycota</taxon>
        <taxon>Pezizomycotina</taxon>
        <taxon>Sordariomycetes</taxon>
        <taxon>Hypocreomycetidae</taxon>
        <taxon>Glomerellales</taxon>
        <taxon>Glomerellaceae</taxon>
        <taxon>Colletotrichum</taxon>
        <taxon>Colletotrichum gloeosporioides species complex</taxon>
    </lineage>
</organism>
<dbReference type="GeneID" id="69020775"/>
<dbReference type="RefSeq" id="XP_045265144.1">
    <property type="nucleotide sequence ID" value="XM_045413510.1"/>
</dbReference>